<evidence type="ECO:0000256" key="2">
    <source>
        <dbReference type="ARBA" id="ARBA00004141"/>
    </source>
</evidence>
<reference evidence="10 11" key="1">
    <citation type="submission" date="2024-03" db="EMBL/GenBank/DDBJ databases">
        <title>Reference genomes for the five species model microbial community.</title>
        <authorList>
            <person name="Padfield D."/>
        </authorList>
    </citation>
    <scope>NUCLEOTIDE SEQUENCE [LARGE SCALE GENOMIC DNA]</scope>
    <source>
        <strain evidence="10 11">AB1</strain>
    </source>
</reference>
<feature type="transmembrane region" description="Helical" evidence="8">
    <location>
        <begin position="162"/>
        <end position="180"/>
    </location>
</feature>
<gene>
    <name evidence="10" type="primary">tet</name>
    <name evidence="10" type="ORF">WHX56_16770</name>
</gene>
<dbReference type="Gene3D" id="1.20.1250.20">
    <property type="entry name" value="MFS general substrate transporter like domains"/>
    <property type="match status" value="1"/>
</dbReference>
<feature type="transmembrane region" description="Helical" evidence="8">
    <location>
        <begin position="43"/>
        <end position="62"/>
    </location>
</feature>
<evidence type="ECO:0000256" key="6">
    <source>
        <dbReference type="ARBA" id="ARBA00022989"/>
    </source>
</evidence>
<dbReference type="InterPro" id="IPR001958">
    <property type="entry name" value="Tet-R_TetA/multi-R_MdtG-like"/>
</dbReference>
<dbReference type="SUPFAM" id="SSF103473">
    <property type="entry name" value="MFS general substrate transporter"/>
    <property type="match status" value="1"/>
</dbReference>
<feature type="transmembrane region" description="Helical" evidence="8">
    <location>
        <begin position="367"/>
        <end position="385"/>
    </location>
</feature>
<dbReference type="PANTHER" id="PTHR23504:SF15">
    <property type="entry name" value="MAJOR FACILITATOR SUPERFAMILY (MFS) PROFILE DOMAIN-CONTAINING PROTEIN"/>
    <property type="match status" value="1"/>
</dbReference>
<keyword evidence="11" id="KW-1185">Reference proteome</keyword>
<comment type="similarity">
    <text evidence="3">Belongs to the major facilitator superfamily. TCR/Tet family.</text>
</comment>
<dbReference type="EMBL" id="CP148753">
    <property type="protein sequence ID" value="WXR76894.1"/>
    <property type="molecule type" value="Genomic_DNA"/>
</dbReference>
<evidence type="ECO:0000313" key="11">
    <source>
        <dbReference type="Proteomes" id="UP001456224"/>
    </source>
</evidence>
<evidence type="ECO:0000259" key="9">
    <source>
        <dbReference type="PROSITE" id="PS50850"/>
    </source>
</evidence>
<evidence type="ECO:0000313" key="10">
    <source>
        <dbReference type="EMBL" id="WXR76894.1"/>
    </source>
</evidence>
<keyword evidence="4" id="KW-0813">Transport</keyword>
<keyword evidence="5 8" id="KW-0812">Transmembrane</keyword>
<dbReference type="PANTHER" id="PTHR23504">
    <property type="entry name" value="MAJOR FACILITATOR SUPERFAMILY DOMAIN-CONTAINING PROTEIN 10"/>
    <property type="match status" value="1"/>
</dbReference>
<dbReference type="NCBIfam" id="NF012174">
    <property type="entry name" value="tet_MFS_A_B_C_D"/>
    <property type="match status" value="1"/>
</dbReference>
<dbReference type="PROSITE" id="PS00216">
    <property type="entry name" value="SUGAR_TRANSPORT_1"/>
    <property type="match status" value="1"/>
</dbReference>
<dbReference type="PROSITE" id="PS50850">
    <property type="entry name" value="MFS"/>
    <property type="match status" value="1"/>
</dbReference>
<dbReference type="InterPro" id="IPR011701">
    <property type="entry name" value="MFS"/>
</dbReference>
<dbReference type="Pfam" id="PF07690">
    <property type="entry name" value="MFS_1"/>
    <property type="match status" value="1"/>
</dbReference>
<feature type="transmembrane region" description="Helical" evidence="8">
    <location>
        <begin position="74"/>
        <end position="97"/>
    </location>
</feature>
<proteinExistence type="inferred from homology"/>
<feature type="transmembrane region" description="Helical" evidence="8">
    <location>
        <begin position="277"/>
        <end position="296"/>
    </location>
</feature>
<keyword evidence="6 8" id="KW-1133">Transmembrane helix</keyword>
<sequence length="403" mass="40693">MPDRAIALLLFIVTLDAAGIGLIMPVLPGLLDQLSDPASTPAHYGLLLSLYALAQCLAGPVLGALSDRYGRRPVLLASLAGAAVDYVVMAAAPALWVLYPGRILAGITGATGAVAAASIADAGDPSRRARRFGLLSACFGLGMIVGPALGGLAGLAGARMPFVAAALANGVACLLALVWLPESRQGARPPWSWRALNPVAGLRQALGGKGLGGLLWVFLVMQMAGQVPGALWVLYGQDRFQWDAAAVGLSLAGFGALHALTQATLPGPLSARLGERGALAVGMAADAAGYVLLAWATQSWMVAPLMLLLAAGGVGAPALQALLSARAGAGSQGQLQGAMNSLASAAAIAGPLAFTTLYAASVGGWTGWPWVTGAALYLLCVPVLARPGTRHGTAAQASQHRRA</sequence>
<feature type="domain" description="Major facilitator superfamily (MFS) profile" evidence="9">
    <location>
        <begin position="5"/>
        <end position="390"/>
    </location>
</feature>
<evidence type="ECO:0000256" key="4">
    <source>
        <dbReference type="ARBA" id="ARBA00022448"/>
    </source>
</evidence>
<dbReference type="PRINTS" id="PR01035">
    <property type="entry name" value="TCRTETA"/>
</dbReference>
<dbReference type="InterPro" id="IPR036259">
    <property type="entry name" value="MFS_trans_sf"/>
</dbReference>
<dbReference type="CDD" id="cd17388">
    <property type="entry name" value="MFS_TetA"/>
    <property type="match status" value="1"/>
</dbReference>
<evidence type="ECO:0000256" key="1">
    <source>
        <dbReference type="ARBA" id="ARBA00003279"/>
    </source>
</evidence>
<organism evidence="10 11">
    <name type="scientific">Achromobacter veterisilvae</name>
    <dbReference type="NCBI Taxonomy" id="2069367"/>
    <lineage>
        <taxon>Bacteria</taxon>
        <taxon>Pseudomonadati</taxon>
        <taxon>Pseudomonadota</taxon>
        <taxon>Betaproteobacteria</taxon>
        <taxon>Burkholderiales</taxon>
        <taxon>Alcaligenaceae</taxon>
        <taxon>Achromobacter</taxon>
    </lineage>
</organism>
<feature type="transmembrane region" description="Helical" evidence="8">
    <location>
        <begin position="302"/>
        <end position="325"/>
    </location>
</feature>
<dbReference type="Proteomes" id="UP001456224">
    <property type="component" value="Chromosome"/>
</dbReference>
<accession>A0ABZ2SBS0</accession>
<evidence type="ECO:0000256" key="3">
    <source>
        <dbReference type="ARBA" id="ARBA00007520"/>
    </source>
</evidence>
<evidence type="ECO:0000256" key="5">
    <source>
        <dbReference type="ARBA" id="ARBA00022692"/>
    </source>
</evidence>
<feature type="transmembrane region" description="Helical" evidence="8">
    <location>
        <begin position="337"/>
        <end position="361"/>
    </location>
</feature>
<evidence type="ECO:0000256" key="8">
    <source>
        <dbReference type="SAM" id="Phobius"/>
    </source>
</evidence>
<dbReference type="InterPro" id="IPR005829">
    <property type="entry name" value="Sugar_transporter_CS"/>
</dbReference>
<feature type="transmembrane region" description="Helical" evidence="8">
    <location>
        <begin position="103"/>
        <end position="120"/>
    </location>
</feature>
<dbReference type="InterPro" id="IPR020846">
    <property type="entry name" value="MFS_dom"/>
</dbReference>
<keyword evidence="7 8" id="KW-0472">Membrane</keyword>
<feature type="transmembrane region" description="Helical" evidence="8">
    <location>
        <begin position="247"/>
        <end position="265"/>
    </location>
</feature>
<name>A0ABZ2SBS0_9BURK</name>
<dbReference type="RefSeq" id="WP_338881790.1">
    <property type="nucleotide sequence ID" value="NZ_CP148753.1"/>
</dbReference>
<protein>
    <submittedName>
        <fullName evidence="10">Tet(A)/Tet(B)/Tet(C) family tetracycline efflux MFS transporter</fullName>
    </submittedName>
</protein>
<comment type="subcellular location">
    <subcellularLocation>
        <location evidence="2">Membrane</location>
        <topology evidence="2">Multi-pass membrane protein</topology>
    </subcellularLocation>
</comment>
<comment type="function">
    <text evidence="1">Resistance to tetracycline by an active tetracycline efflux. This is an energy-dependent process that decreases the accumulation of the antibiotic in whole cells. This protein functions as a metal-tetracycline/H(+) antiporter.</text>
</comment>
<feature type="transmembrane region" description="Helical" evidence="8">
    <location>
        <begin position="132"/>
        <end position="156"/>
    </location>
</feature>
<feature type="transmembrane region" description="Helical" evidence="8">
    <location>
        <begin position="213"/>
        <end position="235"/>
    </location>
</feature>
<evidence type="ECO:0000256" key="7">
    <source>
        <dbReference type="ARBA" id="ARBA00023136"/>
    </source>
</evidence>